<dbReference type="PROSITE" id="PS51318">
    <property type="entry name" value="TAT"/>
    <property type="match status" value="1"/>
</dbReference>
<sequence length="389" mass="38649">MGTTDMTTRRRIAAALAVTAAATAVAVTLGTGTHHTPAASAAPAAGHRVILADAKERLPSDTARDWVSYGDHTVVAKVTAETADTPSAEEQASGEGYVSRTVTLAVQQTLWDRSGAPALPTTLTLVVDGWAFTGSTRTPLSTEGSRLEVGHTYLLTLARFASGEWAPIGGGARLPYDNNTVGNGEYEGTAVTPDSLMKIAAAGPGNSTAADPGSGADASADTAPATVLDKVVGQGGTSVAALLTGTAPDPVAQQNFALDPVARRAAVVGTTAPQDTYCSLAAPLDRTAGSVLTRAELGSLLQELAGKATGSAVGYATTLAAYDNGDTTVTAVQAAAAQASLTADLNNACGLNVSLDPTPTSSPSPSASASPSASPSPTGGGNTPPHTTG</sequence>
<name>A0A9W6V262_9ACTN</name>
<proteinExistence type="predicted"/>
<evidence type="ECO:0000256" key="2">
    <source>
        <dbReference type="SAM" id="SignalP"/>
    </source>
</evidence>
<protein>
    <submittedName>
        <fullName evidence="3">Uncharacterized protein</fullName>
    </submittedName>
</protein>
<feature type="signal peptide" evidence="2">
    <location>
        <begin position="1"/>
        <end position="26"/>
    </location>
</feature>
<dbReference type="AlphaFoldDB" id="A0A9W6V262"/>
<dbReference type="Proteomes" id="UP001165041">
    <property type="component" value="Unassembled WGS sequence"/>
</dbReference>
<evidence type="ECO:0000313" key="4">
    <source>
        <dbReference type="Proteomes" id="UP001165041"/>
    </source>
</evidence>
<feature type="chain" id="PRO_5040901076" evidence="2">
    <location>
        <begin position="27"/>
        <end position="389"/>
    </location>
</feature>
<gene>
    <name evidence="3" type="ORF">Kpho02_19790</name>
</gene>
<evidence type="ECO:0000256" key="1">
    <source>
        <dbReference type="SAM" id="MobiDB-lite"/>
    </source>
</evidence>
<feature type="region of interest" description="Disordered" evidence="1">
    <location>
        <begin position="351"/>
        <end position="389"/>
    </location>
</feature>
<dbReference type="InterPro" id="IPR006311">
    <property type="entry name" value="TAT_signal"/>
</dbReference>
<dbReference type="EMBL" id="BSSA01000005">
    <property type="protein sequence ID" value="GLW69680.1"/>
    <property type="molecule type" value="Genomic_DNA"/>
</dbReference>
<organism evidence="3 4">
    <name type="scientific">Kitasatospora phosalacinea</name>
    <dbReference type="NCBI Taxonomy" id="2065"/>
    <lineage>
        <taxon>Bacteria</taxon>
        <taxon>Bacillati</taxon>
        <taxon>Actinomycetota</taxon>
        <taxon>Actinomycetes</taxon>
        <taxon>Kitasatosporales</taxon>
        <taxon>Streptomycetaceae</taxon>
        <taxon>Kitasatospora</taxon>
    </lineage>
</organism>
<reference evidence="3" key="1">
    <citation type="submission" date="2023-02" db="EMBL/GenBank/DDBJ databases">
        <title>Kitasatospora phosalacinea NBRC 14627.</title>
        <authorList>
            <person name="Ichikawa N."/>
            <person name="Sato H."/>
            <person name="Tonouchi N."/>
        </authorList>
    </citation>
    <scope>NUCLEOTIDE SEQUENCE</scope>
    <source>
        <strain evidence="3">NBRC 14627</strain>
    </source>
</reference>
<evidence type="ECO:0000313" key="3">
    <source>
        <dbReference type="EMBL" id="GLW69680.1"/>
    </source>
</evidence>
<keyword evidence="2" id="KW-0732">Signal</keyword>
<feature type="compositionally biased region" description="Low complexity" evidence="1">
    <location>
        <begin position="357"/>
        <end position="389"/>
    </location>
</feature>
<comment type="caution">
    <text evidence="3">The sequence shown here is derived from an EMBL/GenBank/DDBJ whole genome shotgun (WGS) entry which is preliminary data.</text>
</comment>
<accession>A0A9W6V262</accession>